<dbReference type="PANTHER" id="PTHR12598:SF0">
    <property type="entry name" value="COPPER HOMEOSTASIS PROTEIN CUTC HOMOLOG"/>
    <property type="match status" value="1"/>
</dbReference>
<dbReference type="Gene3D" id="3.20.20.380">
    <property type="entry name" value="Copper homeostasis (CutC) domain"/>
    <property type="match status" value="1"/>
</dbReference>
<dbReference type="SUPFAM" id="SSF50969">
    <property type="entry name" value="YVTN repeat-like/Quinoprotein amine dehydrogenase"/>
    <property type="match status" value="1"/>
</dbReference>
<dbReference type="Pfam" id="PF03932">
    <property type="entry name" value="CutC"/>
    <property type="match status" value="1"/>
</dbReference>
<comment type="similarity">
    <text evidence="1">Belongs to the CutC family.</text>
</comment>
<dbReference type="GO" id="GO:0005507">
    <property type="term" value="F:copper ion binding"/>
    <property type="evidence" value="ECO:0007669"/>
    <property type="project" value="TreeGrafter"/>
</dbReference>
<dbReference type="AlphaFoldDB" id="A0AA88Y699"/>
<evidence type="ECO:0000256" key="3">
    <source>
        <dbReference type="SAM" id="Coils"/>
    </source>
</evidence>
<keyword evidence="3" id="KW-0175">Coiled coil</keyword>
<name>A0AA88Y699_PINIB</name>
<dbReference type="EMBL" id="VSWD01000008">
    <property type="protein sequence ID" value="KAK3095261.1"/>
    <property type="molecule type" value="Genomic_DNA"/>
</dbReference>
<comment type="caution">
    <text evidence="4">The sequence shown here is derived from an EMBL/GenBank/DDBJ whole genome shotgun (WGS) entry which is preliminary data.</text>
</comment>
<dbReference type="InterPro" id="IPR011042">
    <property type="entry name" value="6-blade_b-propeller_TolB-like"/>
</dbReference>
<feature type="coiled-coil region" evidence="3">
    <location>
        <begin position="203"/>
        <end position="230"/>
    </location>
</feature>
<organism evidence="4 5">
    <name type="scientific">Pinctada imbricata</name>
    <name type="common">Atlantic pearl-oyster</name>
    <name type="synonym">Pinctada martensii</name>
    <dbReference type="NCBI Taxonomy" id="66713"/>
    <lineage>
        <taxon>Eukaryota</taxon>
        <taxon>Metazoa</taxon>
        <taxon>Spiralia</taxon>
        <taxon>Lophotrochozoa</taxon>
        <taxon>Mollusca</taxon>
        <taxon>Bivalvia</taxon>
        <taxon>Autobranchia</taxon>
        <taxon>Pteriomorphia</taxon>
        <taxon>Pterioida</taxon>
        <taxon>Pterioidea</taxon>
        <taxon>Pteriidae</taxon>
        <taxon>Pinctada</taxon>
    </lineage>
</organism>
<dbReference type="Gene3D" id="2.120.10.30">
    <property type="entry name" value="TolB, C-terminal domain"/>
    <property type="match status" value="1"/>
</dbReference>
<dbReference type="SUPFAM" id="SSF110395">
    <property type="entry name" value="CutC-like"/>
    <property type="match status" value="1"/>
</dbReference>
<gene>
    <name evidence="4" type="ORF">FSP39_012330</name>
</gene>
<evidence type="ECO:0000256" key="1">
    <source>
        <dbReference type="ARBA" id="ARBA00007768"/>
    </source>
</evidence>
<dbReference type="Proteomes" id="UP001186944">
    <property type="component" value="Unassembled WGS sequence"/>
</dbReference>
<dbReference type="InterPro" id="IPR011044">
    <property type="entry name" value="Quino_amine_DH_bsu"/>
</dbReference>
<dbReference type="InterPro" id="IPR005627">
    <property type="entry name" value="CutC-like"/>
</dbReference>
<dbReference type="PANTHER" id="PTHR12598">
    <property type="entry name" value="COPPER HOMEOSTASIS PROTEIN CUTC"/>
    <property type="match status" value="1"/>
</dbReference>
<evidence type="ECO:0000313" key="5">
    <source>
        <dbReference type="Proteomes" id="UP001186944"/>
    </source>
</evidence>
<dbReference type="InterPro" id="IPR036822">
    <property type="entry name" value="CutC-like_dom_sf"/>
</dbReference>
<evidence type="ECO:0000313" key="4">
    <source>
        <dbReference type="EMBL" id="KAK3095261.1"/>
    </source>
</evidence>
<keyword evidence="5" id="KW-1185">Reference proteome</keyword>
<accession>A0AA88Y699</accession>
<evidence type="ECO:0000256" key="2">
    <source>
        <dbReference type="ARBA" id="ARBA00019014"/>
    </source>
</evidence>
<protein>
    <recommendedName>
        <fullName evidence="2">Copper homeostasis protein cutC homolog</fullName>
    </recommendedName>
</protein>
<reference evidence="4" key="1">
    <citation type="submission" date="2019-08" db="EMBL/GenBank/DDBJ databases">
        <title>The improved chromosome-level genome for the pearl oyster Pinctada fucata martensii using PacBio sequencing and Hi-C.</title>
        <authorList>
            <person name="Zheng Z."/>
        </authorList>
    </citation>
    <scope>NUCLEOTIDE SEQUENCE</scope>
    <source>
        <strain evidence="4">ZZ-2019</strain>
        <tissue evidence="4">Adductor muscle</tissue>
    </source>
</reference>
<sequence>MEVCIDSVASATAAEEGGSTRVELCGNLMEGGTTPTLGMLKIVKRYCKIPVYVMIRPRGGDFLYNMAEFEVMQEDILALQEGGADGFVFGCLKSVCYDANAVCYDVVDVCYDVDDVCYDVVDVCGDVDCGCVLHGASKQTPRSVLFRPFQSMLYVLYTVMLKHRKCNHVGSVEDAAKEKKSSVVTQEIECAFSQMKDDLEVMIEERDENIKTFEGSIEQMKEDANKLFKEISTHIEWLKCSAFDEISALQKKILHEIKDDKQDLQHRISAVKNHLALFHTNVKYASPAQFLIAMEKLSEQKEICKEFTDEKKNGKRTVIVKCRMDKSLSKISKDAKRFLAYRVLRVQASSLKEPELLENITTEGRLSVSGIAFLTNDYLLASICGDKCLELWNDQYELVSTIKLSASPYGVKLTNDKDGAVVLYGEGLKFFTVHDDELREMKMLKMKASNDFVQVQKKYYICSKGKILVYNDRRYYTQHLPVAGDVWYICAVDDSRLCYTLYKGDRLFCITLKGSPVFQYSHDRLRNTTGVTVDGKKNIYVCGYDSKNVHQLDKDGKLLKIVLFNIPGRPWCISFTKTGEKVAIGCPRKVLIYESKDFAG</sequence>
<proteinExistence type="inferred from homology"/>